<evidence type="ECO:0000256" key="2">
    <source>
        <dbReference type="PROSITE-ProRule" id="PRU00191"/>
    </source>
</evidence>
<dbReference type="PANTHER" id="PTHR10155:SF0">
    <property type="entry name" value="SUPPRESSOR OF CYTOKINE SIGNALING AT 36E, ISOFORM D"/>
    <property type="match status" value="1"/>
</dbReference>
<dbReference type="PROSITE" id="PS50001">
    <property type="entry name" value="SH2"/>
    <property type="match status" value="1"/>
</dbReference>
<protein>
    <recommendedName>
        <fullName evidence="4">SH2 domain-containing protein</fullName>
    </recommendedName>
</protein>
<dbReference type="PANTHER" id="PTHR10155">
    <property type="entry name" value="PHOSPHATIDYLINOSITOL 3-KINASE REGULATORY SUBUNIT"/>
    <property type="match status" value="1"/>
</dbReference>
<dbReference type="Pfam" id="PF00017">
    <property type="entry name" value="SH2"/>
    <property type="match status" value="1"/>
</dbReference>
<dbReference type="EMBL" id="JBJKFK010005894">
    <property type="protein sequence ID" value="KAL3308094.1"/>
    <property type="molecule type" value="Genomic_DNA"/>
</dbReference>
<feature type="compositionally biased region" description="Basic and acidic residues" evidence="3">
    <location>
        <begin position="102"/>
        <end position="111"/>
    </location>
</feature>
<evidence type="ECO:0000313" key="5">
    <source>
        <dbReference type="EMBL" id="KAL3308094.1"/>
    </source>
</evidence>
<gene>
    <name evidence="5" type="ORF">Ciccas_013379</name>
</gene>
<keyword evidence="6" id="KW-1185">Reference proteome</keyword>
<comment type="caution">
    <text evidence="5">The sequence shown here is derived from an EMBL/GenBank/DDBJ whole genome shotgun (WGS) entry which is preliminary data.</text>
</comment>
<evidence type="ECO:0000313" key="6">
    <source>
        <dbReference type="Proteomes" id="UP001626550"/>
    </source>
</evidence>
<accession>A0ABD2PLI3</accession>
<organism evidence="5 6">
    <name type="scientific">Cichlidogyrus casuarinus</name>
    <dbReference type="NCBI Taxonomy" id="1844966"/>
    <lineage>
        <taxon>Eukaryota</taxon>
        <taxon>Metazoa</taxon>
        <taxon>Spiralia</taxon>
        <taxon>Lophotrochozoa</taxon>
        <taxon>Platyhelminthes</taxon>
        <taxon>Monogenea</taxon>
        <taxon>Monopisthocotylea</taxon>
        <taxon>Dactylogyridea</taxon>
        <taxon>Ancyrocephalidae</taxon>
        <taxon>Cichlidogyrus</taxon>
    </lineage>
</organism>
<dbReference type="PRINTS" id="PR00401">
    <property type="entry name" value="SH2DOMAIN"/>
</dbReference>
<evidence type="ECO:0000259" key="4">
    <source>
        <dbReference type="PROSITE" id="PS50001"/>
    </source>
</evidence>
<feature type="region of interest" description="Disordered" evidence="3">
    <location>
        <begin position="43"/>
        <end position="82"/>
    </location>
</feature>
<proteinExistence type="predicted"/>
<feature type="non-terminal residue" evidence="5">
    <location>
        <position position="1"/>
    </location>
</feature>
<keyword evidence="1 2" id="KW-0727">SH2 domain</keyword>
<name>A0ABD2PLI3_9PLAT</name>
<dbReference type="SMART" id="SM00252">
    <property type="entry name" value="SH2"/>
    <property type="match status" value="1"/>
</dbReference>
<dbReference type="Gene3D" id="3.30.505.10">
    <property type="entry name" value="SH2 domain"/>
    <property type="match status" value="1"/>
</dbReference>
<dbReference type="InterPro" id="IPR000980">
    <property type="entry name" value="SH2"/>
</dbReference>
<reference evidence="5 6" key="1">
    <citation type="submission" date="2024-11" db="EMBL/GenBank/DDBJ databases">
        <title>Adaptive evolution of stress response genes in parasites aligns with host niche diversity.</title>
        <authorList>
            <person name="Hahn C."/>
            <person name="Resl P."/>
        </authorList>
    </citation>
    <scope>NUCLEOTIDE SEQUENCE [LARGE SCALE GENOMIC DNA]</scope>
    <source>
        <strain evidence="5">EGGRZ-B1_66</strain>
        <tissue evidence="5">Body</tissue>
    </source>
</reference>
<evidence type="ECO:0000256" key="1">
    <source>
        <dbReference type="ARBA" id="ARBA00022999"/>
    </source>
</evidence>
<dbReference type="InterPro" id="IPR036860">
    <property type="entry name" value="SH2_dom_sf"/>
</dbReference>
<feature type="domain" description="SH2" evidence="4">
    <location>
        <begin position="118"/>
        <end position="213"/>
    </location>
</feature>
<sequence>AGERIAPRAELDNFSTLDAGRTDLAYEEAWDLKLQRKLNLPASVEEQSSQHLYVNEDRPSVGIQRNPESSAFRSTKPAPPQQMNLFANLTNEGAHTEVPPVPKHESSDAARDLPQNPWYHTGLNRNEAEDLLTEQPEGTFLIRPSETKQNEYALSIAHEGNVTHMLIAQNENGKYVLGRYSSAYDSIQAMVGTFLSRELRVQNSSVIRLTRPYISPSS</sequence>
<dbReference type="SUPFAM" id="SSF55550">
    <property type="entry name" value="SH2 domain"/>
    <property type="match status" value="1"/>
</dbReference>
<dbReference type="Proteomes" id="UP001626550">
    <property type="component" value="Unassembled WGS sequence"/>
</dbReference>
<evidence type="ECO:0000256" key="3">
    <source>
        <dbReference type="SAM" id="MobiDB-lite"/>
    </source>
</evidence>
<dbReference type="AlphaFoldDB" id="A0ABD2PLI3"/>
<feature type="region of interest" description="Disordered" evidence="3">
    <location>
        <begin position="94"/>
        <end position="122"/>
    </location>
</feature>
<dbReference type="CDD" id="cd00173">
    <property type="entry name" value="SH2"/>
    <property type="match status" value="1"/>
</dbReference>